<dbReference type="RefSeq" id="WP_167979459.1">
    <property type="nucleotide sequence ID" value="NZ_VSRL01000290.1"/>
</dbReference>
<evidence type="ECO:0000313" key="2">
    <source>
        <dbReference type="EMBL" id="NKE62848.1"/>
    </source>
</evidence>
<name>A0ABX1FWS1_9PSEU</name>
<accession>A0ABX1FWS1</accession>
<protein>
    <submittedName>
        <fullName evidence="2">Uncharacterized protein</fullName>
    </submittedName>
</protein>
<keyword evidence="1" id="KW-0812">Transmembrane</keyword>
<gene>
    <name evidence="2" type="ORF">FXN61_41460</name>
</gene>
<dbReference type="EMBL" id="VSRL01000290">
    <property type="protein sequence ID" value="NKE62848.1"/>
    <property type="molecule type" value="Genomic_DNA"/>
</dbReference>
<evidence type="ECO:0000256" key="1">
    <source>
        <dbReference type="SAM" id="Phobius"/>
    </source>
</evidence>
<sequence length="71" mass="7786">MIIARVGANLVLRERPALPDASLANLDRLAAATIVVWPGFVLLAIAYRWSPQAKAFIVNYVDSPPRRPSSE</sequence>
<feature type="transmembrane region" description="Helical" evidence="1">
    <location>
        <begin position="29"/>
        <end position="47"/>
    </location>
</feature>
<keyword evidence="3" id="KW-1185">Reference proteome</keyword>
<organism evidence="2 3">
    <name type="scientific">Lentzea indica</name>
    <dbReference type="NCBI Taxonomy" id="2604800"/>
    <lineage>
        <taxon>Bacteria</taxon>
        <taxon>Bacillati</taxon>
        <taxon>Actinomycetota</taxon>
        <taxon>Actinomycetes</taxon>
        <taxon>Pseudonocardiales</taxon>
        <taxon>Pseudonocardiaceae</taxon>
        <taxon>Lentzea</taxon>
    </lineage>
</organism>
<evidence type="ECO:0000313" key="3">
    <source>
        <dbReference type="Proteomes" id="UP001515943"/>
    </source>
</evidence>
<dbReference type="Proteomes" id="UP001515943">
    <property type="component" value="Unassembled WGS sequence"/>
</dbReference>
<comment type="caution">
    <text evidence="2">The sequence shown here is derived from an EMBL/GenBank/DDBJ whole genome shotgun (WGS) entry which is preliminary data.</text>
</comment>
<keyword evidence="1" id="KW-1133">Transmembrane helix</keyword>
<proteinExistence type="predicted"/>
<reference evidence="2 3" key="1">
    <citation type="submission" date="2019-08" db="EMBL/GenBank/DDBJ databases">
        <title>Lentzea from Indian Himalayas.</title>
        <authorList>
            <person name="Mandal S."/>
            <person name="Mallick Gupta A."/>
            <person name="Maiti P.K."/>
            <person name="Sarkar J."/>
            <person name="Mandal S."/>
        </authorList>
    </citation>
    <scope>NUCLEOTIDE SEQUENCE [LARGE SCALE GENOMIC DNA]</scope>
    <source>
        <strain evidence="2 3">PSKA42</strain>
    </source>
</reference>
<keyword evidence="1" id="KW-0472">Membrane</keyword>